<dbReference type="CDD" id="cd00200">
    <property type="entry name" value="WD40"/>
    <property type="match status" value="1"/>
</dbReference>
<organism evidence="16 17">
    <name type="scientific">Trichinella britovi</name>
    <name type="common">Parasitic roundworm</name>
    <dbReference type="NCBI Taxonomy" id="45882"/>
    <lineage>
        <taxon>Eukaryota</taxon>
        <taxon>Metazoa</taxon>
        <taxon>Ecdysozoa</taxon>
        <taxon>Nematoda</taxon>
        <taxon>Enoplea</taxon>
        <taxon>Dorylaimia</taxon>
        <taxon>Trichinellida</taxon>
        <taxon>Trichinellidae</taxon>
        <taxon>Trichinella</taxon>
    </lineage>
</organism>
<dbReference type="GO" id="GO:0006508">
    <property type="term" value="P:proteolysis"/>
    <property type="evidence" value="ECO:0007669"/>
    <property type="project" value="InterPro"/>
</dbReference>
<dbReference type="InterPro" id="IPR001680">
    <property type="entry name" value="WD40_rpt"/>
</dbReference>
<evidence type="ECO:0000256" key="6">
    <source>
        <dbReference type="ARBA" id="ARBA00022741"/>
    </source>
</evidence>
<dbReference type="GO" id="GO:0006355">
    <property type="term" value="P:regulation of DNA-templated transcription"/>
    <property type="evidence" value="ECO:0007669"/>
    <property type="project" value="InterPro"/>
</dbReference>
<dbReference type="InterPro" id="IPR031120">
    <property type="entry name" value="HIR1-like"/>
</dbReference>
<dbReference type="PROSITE" id="PS50175">
    <property type="entry name" value="ASP_PROT_RETROV"/>
    <property type="match status" value="1"/>
</dbReference>
<evidence type="ECO:0000256" key="1">
    <source>
        <dbReference type="ARBA" id="ARBA00004123"/>
    </source>
</evidence>
<comment type="similarity">
    <text evidence="3">Belongs to the WD repeat HIR1 family.</text>
</comment>
<evidence type="ECO:0000256" key="10">
    <source>
        <dbReference type="ARBA" id="ARBA00023015"/>
    </source>
</evidence>
<dbReference type="SUPFAM" id="SSF50978">
    <property type="entry name" value="WD40 repeat-like"/>
    <property type="match status" value="2"/>
</dbReference>
<dbReference type="Gene3D" id="1.10.10.520">
    <property type="entry name" value="Ubiquitin activating enzymes (Uba3). Chain: B, domain 2"/>
    <property type="match status" value="1"/>
</dbReference>
<feature type="compositionally biased region" description="Polar residues" evidence="14">
    <location>
        <begin position="1923"/>
        <end position="1934"/>
    </location>
</feature>
<keyword evidence="11" id="KW-0804">Transcription</keyword>
<dbReference type="InterPro" id="IPR055410">
    <property type="entry name" value="Beta-prop_CAF1B_HIR1"/>
</dbReference>
<reference evidence="16 17" key="1">
    <citation type="submission" date="2015-01" db="EMBL/GenBank/DDBJ databases">
        <title>Evolution of Trichinella species and genotypes.</title>
        <authorList>
            <person name="Korhonen P.K."/>
            <person name="Edoardo P."/>
            <person name="Giuseppe L.R."/>
            <person name="Gasser R.B."/>
        </authorList>
    </citation>
    <scope>NUCLEOTIDE SEQUENCE [LARGE SCALE GENOMIC DNA]</scope>
    <source>
        <strain evidence="16">ISS120</strain>
    </source>
</reference>
<feature type="repeat" description="WD" evidence="13">
    <location>
        <begin position="755"/>
        <end position="787"/>
    </location>
</feature>
<dbReference type="InterPro" id="IPR011494">
    <property type="entry name" value="HIRA-like_C"/>
</dbReference>
<keyword evidence="5" id="KW-0677">Repeat</keyword>
<comment type="caution">
    <text evidence="16">The sequence shown here is derived from an EMBL/GenBank/DDBJ whole genome shotgun (WGS) entry which is preliminary data.</text>
</comment>
<evidence type="ECO:0000256" key="7">
    <source>
        <dbReference type="ARBA" id="ARBA00022786"/>
    </source>
</evidence>
<dbReference type="InterPro" id="IPR000594">
    <property type="entry name" value="ThiF_NAD_FAD-bd"/>
</dbReference>
<dbReference type="GO" id="GO:0004190">
    <property type="term" value="F:aspartic-type endopeptidase activity"/>
    <property type="evidence" value="ECO:0007669"/>
    <property type="project" value="InterPro"/>
</dbReference>
<dbReference type="Gene3D" id="2.130.10.10">
    <property type="entry name" value="YVTN repeat-like/Quinoprotein amine dehydrogenase"/>
    <property type="match status" value="2"/>
</dbReference>
<evidence type="ECO:0000256" key="3">
    <source>
        <dbReference type="ARBA" id="ARBA00007306"/>
    </source>
</evidence>
<dbReference type="SUPFAM" id="SSF69572">
    <property type="entry name" value="Activating enzymes of the ubiquitin-like proteins"/>
    <property type="match status" value="1"/>
</dbReference>
<evidence type="ECO:0000256" key="12">
    <source>
        <dbReference type="ARBA" id="ARBA00023242"/>
    </source>
</evidence>
<evidence type="ECO:0000259" key="15">
    <source>
        <dbReference type="PROSITE" id="PS50175"/>
    </source>
</evidence>
<dbReference type="InterPro" id="IPR001995">
    <property type="entry name" value="Peptidase_A2_cat"/>
</dbReference>
<dbReference type="InterPro" id="IPR035985">
    <property type="entry name" value="Ubiquitin-activating_enz"/>
</dbReference>
<gene>
    <name evidence="16" type="primary">HIRA</name>
    <name evidence="16" type="ORF">T03_10936</name>
</gene>
<dbReference type="Pfam" id="PF07569">
    <property type="entry name" value="Hira"/>
    <property type="match status" value="1"/>
</dbReference>
<dbReference type="OrthoDB" id="1741719at2759"/>
<evidence type="ECO:0000256" key="14">
    <source>
        <dbReference type="SAM" id="MobiDB-lite"/>
    </source>
</evidence>
<evidence type="ECO:0000256" key="9">
    <source>
        <dbReference type="ARBA" id="ARBA00022853"/>
    </source>
</evidence>
<feature type="region of interest" description="Disordered" evidence="14">
    <location>
        <begin position="1165"/>
        <end position="1196"/>
    </location>
</feature>
<dbReference type="PROSITE" id="PS50082">
    <property type="entry name" value="WD_REPEATS_2"/>
    <property type="match status" value="3"/>
</dbReference>
<dbReference type="InterPro" id="IPR015943">
    <property type="entry name" value="WD40/YVTN_repeat-like_dom_sf"/>
</dbReference>
<dbReference type="GO" id="GO:0000417">
    <property type="term" value="C:HIR complex"/>
    <property type="evidence" value="ECO:0007669"/>
    <property type="project" value="TreeGrafter"/>
</dbReference>
<feature type="repeat" description="WD" evidence="13">
    <location>
        <begin position="712"/>
        <end position="744"/>
    </location>
</feature>
<keyword evidence="10" id="KW-0805">Transcription regulation</keyword>
<dbReference type="InterPro" id="IPR042449">
    <property type="entry name" value="Ub-E1_IAD_1"/>
</dbReference>
<comment type="subcellular location">
    <subcellularLocation>
        <location evidence="1">Nucleus</location>
    </subcellularLocation>
</comment>
<dbReference type="Pfam" id="PF00899">
    <property type="entry name" value="ThiF"/>
    <property type="match status" value="1"/>
</dbReference>
<feature type="region of interest" description="Disordered" evidence="14">
    <location>
        <begin position="1909"/>
        <end position="1939"/>
    </location>
</feature>
<dbReference type="PANTHER" id="PTHR13831">
    <property type="entry name" value="MEMBER OF THE HIR1 FAMILY OF WD-REPEAT PROTEINS"/>
    <property type="match status" value="1"/>
</dbReference>
<evidence type="ECO:0000256" key="2">
    <source>
        <dbReference type="ARBA" id="ARBA00004718"/>
    </source>
</evidence>
<dbReference type="InterPro" id="IPR023318">
    <property type="entry name" value="Ub_act_enz_dom_a_sf"/>
</dbReference>
<proteinExistence type="inferred from homology"/>
<dbReference type="EMBL" id="JYDI01000336">
    <property type="protein sequence ID" value="KRY45699.1"/>
    <property type="molecule type" value="Genomic_DNA"/>
</dbReference>
<keyword evidence="6" id="KW-0547">Nucleotide-binding</keyword>
<evidence type="ECO:0000256" key="4">
    <source>
        <dbReference type="ARBA" id="ARBA00022574"/>
    </source>
</evidence>
<comment type="pathway">
    <text evidence="2">Protein modification; protein sumoylation.</text>
</comment>
<feature type="compositionally biased region" description="Polar residues" evidence="14">
    <location>
        <begin position="2121"/>
        <end position="2134"/>
    </location>
</feature>
<keyword evidence="12" id="KW-0539">Nucleus</keyword>
<evidence type="ECO:0000256" key="13">
    <source>
        <dbReference type="PROSITE-ProRule" id="PRU00221"/>
    </source>
</evidence>
<feature type="domain" description="Peptidase A2" evidence="15">
    <location>
        <begin position="2189"/>
        <end position="2226"/>
    </location>
</feature>
<keyword evidence="8" id="KW-0067">ATP-binding</keyword>
<accession>A0A0V1CAD6</accession>
<dbReference type="PROSITE" id="PS50294">
    <property type="entry name" value="WD_REPEATS_REGION"/>
    <property type="match status" value="3"/>
</dbReference>
<dbReference type="GO" id="GO:0005524">
    <property type="term" value="F:ATP binding"/>
    <property type="evidence" value="ECO:0007669"/>
    <property type="project" value="UniProtKB-KW"/>
</dbReference>
<dbReference type="SMART" id="SM00320">
    <property type="entry name" value="WD40"/>
    <property type="match status" value="6"/>
</dbReference>
<dbReference type="GO" id="GO:0000785">
    <property type="term" value="C:chromatin"/>
    <property type="evidence" value="ECO:0007669"/>
    <property type="project" value="TreeGrafter"/>
</dbReference>
<feature type="compositionally biased region" description="Basic residues" evidence="14">
    <location>
        <begin position="1165"/>
        <end position="1180"/>
    </location>
</feature>
<dbReference type="GO" id="GO:0006351">
    <property type="term" value="P:DNA-templated transcription"/>
    <property type="evidence" value="ECO:0007669"/>
    <property type="project" value="InterPro"/>
</dbReference>
<keyword evidence="4 13" id="KW-0853">WD repeat</keyword>
<keyword evidence="17" id="KW-1185">Reference proteome</keyword>
<dbReference type="UniPathway" id="UPA00886"/>
<evidence type="ECO:0000256" key="5">
    <source>
        <dbReference type="ARBA" id="ARBA00022737"/>
    </source>
</evidence>
<dbReference type="Gene3D" id="3.50.50.80">
    <property type="entry name" value="Ubiquitin-activating enzyme E1, inactive adenylation domain, subdomain 1"/>
    <property type="match status" value="1"/>
</dbReference>
<dbReference type="FunFam" id="3.50.50.80:FF:000002">
    <property type="entry name" value="SUMO-activating enzyme subunit 2"/>
    <property type="match status" value="1"/>
</dbReference>
<feature type="repeat" description="WD" evidence="13">
    <location>
        <begin position="656"/>
        <end position="687"/>
    </location>
</feature>
<dbReference type="GO" id="GO:0031491">
    <property type="term" value="F:nucleosome binding"/>
    <property type="evidence" value="ECO:0007669"/>
    <property type="project" value="TreeGrafter"/>
</dbReference>
<dbReference type="Proteomes" id="UP000054653">
    <property type="component" value="Unassembled WGS sequence"/>
</dbReference>
<feature type="compositionally biased region" description="Polar residues" evidence="14">
    <location>
        <begin position="1185"/>
        <end position="1195"/>
    </location>
</feature>
<dbReference type="Pfam" id="PF03564">
    <property type="entry name" value="DUF1759"/>
    <property type="match status" value="1"/>
</dbReference>
<dbReference type="InterPro" id="IPR005312">
    <property type="entry name" value="DUF1759"/>
</dbReference>
<dbReference type="InterPro" id="IPR036322">
    <property type="entry name" value="WD40_repeat_dom_sf"/>
</dbReference>
<protein>
    <submittedName>
        <fullName evidence="16">Protein HIRA</fullName>
    </submittedName>
</protein>
<evidence type="ECO:0000256" key="8">
    <source>
        <dbReference type="ARBA" id="ARBA00022840"/>
    </source>
</evidence>
<sequence length="2310" mass="257867">MGENQEFLDMYHSFTSKKLLVVGAGGIGCELLKTLVLSGFADIEVIDMDTIEVTNLNRQFLFRKEHVGLSKAKVAVESVSVLNPNVKLVYYCKPIQSREFNVNYFKKFTAVLNCLDNIEARSYVNRMCLICHLPLIDGGSLGRKGQVDVIIRNITECFDCHKHSPSHDYPSCTIRNTPTEPAHCVIWAQHLFNQLFGEVNSDQDVSPESLVTGEEFEATPQVQPLTNIISLQDLAKNHNYDPEVIIKKLFVNDIEYLRTMEKLWEGRQPPTPLNLRWFRIGLDESLQGTEQKDWESRDQNVWTLKECFKVAVSCLAVLKERAKNAPLIWQKDDPVCVDFVTAFTNFRCHVFNIEKIPRFEAETIAGRVVPAIVSTNAVVAGLMVLKLYAVLERRKDFYGSVAISSQEGMPRVLSIAPSTEVTGCEYCVAVKEVEVSLNVSTFTVENLGKIAKELSVMKPEIMLEVASPRLLFAHDYKLSAEEGKKTLSEISVKHGSLLRCEDGATFTNIRIIISDCPEIYDSEENCRRNLFIKVLVGINVVIYIFCKVISIHCACEQFERLIYGEVRSPCIYGLSQINPTVFKVIFDSIELIGNEVHKAELGLPIYSVDIEPAGNRFATGGQSVTGIGLIVLWSLKPVIDVENETNDKIPLLLCRLEAHSTCINCIRWSSDSRYLASAGTDQAVKIWRFVSYIPNVQSRVTAVEHWKCVSTLHGHAGDVLHLSWSPGDRYLASCGIDNIIIIWNAKKFPEKITSLVGHEGFVKGVCWDPIGKYLASQSDDRSLRIWSTMDWNVVHKFRRPFKEAPCATHTLRLDWSPDGLLLATAHAVNNGGPVSKIIERNGWKCELDFAGHRMAITCVRWSNVLYHRNRKMFLTEKSNVCSCCAIGSKDRSLSVWSASENRPVVVLTDIFESSISDISWDSSGLILIAASVDGSVVCLVWTTDELGVPLSLDEKINNLRRYYGNVDVGLLGLQRKSDQNSNKIIEDADYVMTHAKVIANRSNENGVNGGVCASTTAVRTAPPPSTPDSNWNVQLETRTKSGKRRITPINVEVVAEVDTDNNSQPPWIREGVGLGVAGKAKGLIDEKMTVIDNAERWSGLNSTTVEPLVASSFSSASAFKSTLVKSRKGDNFDAGGKSISKSSEDHSGGIVEEFLEKSKSELKFDKKKSWHQKGKKASKHAQRESAISQTFPSSETEVEVETDFQTHQTVAVSSSSKQKTPTHRLEALKVVQLLMSSVVVDEVIRTGRDREGVLIGVSEASRRCRATATYASGSEVLLQLSNNIGSKPKGKFAELLCMKNSNCVWKVLLETGAVALKANRHLILVVFENGMFDILSPLDGRMMCLTNVLGDSVHYVNLDGKLIALVTVCAELYVWSFVKSLELVCQVSLKALLRDPKRNLSRIVFSAVGMPIISFNDGSLFSYDASSKIWQKLLNPSDSFIKYSPTSMLATTKAYLKTKGRFQNLCKNLFSSVTFTAESDSEMQERIREGFLERFSLASRAVGSEHEYMYWLSEYVKLLVKAESEVKLRCLFRTLVESDEHMKTNSMLSRDKSEKRSAVTDLLPLVAANPKLQRLYSELSFLVAEKSSNEQADDLYSEIAATTTNSLKLSCDVMSVEKFMKSAPEEKSSHMSMAVILLNKMNKRCVGYVLKSDKDSSSGSRFILTTRTCSAKQINAPIYILPENKERHVKAIHTRGFHESLAVIEMQDKYAFQLASESTCPLEFPEISEECFTVYAVESQVNKRDIVAEPYKSSPKSSCEKYWITFNEESFACAATSQKEKRNGLGLVCSQGGKLALVGISSENQQTTSVTSFTLLYPYAKQTYDSEGSALKYWIDQLQELCTEPTDIEAIRQVTGTLRHTTQLFFDSRQRHLDSMPEEERDAAIIEFDELIDKLKTIQRQAHDLLAAAETSSSSEITRPPVTKNNDPKTNSTRPIPKLPTFDGDILQFKAFWDQFNAAVHRRDDLEDVTKFVHLRSCLAGAALHAISGVTTAAENYPAVVQLLHDRFYRVSDVLDAHILKIFSVTKEVAKGKEGLLALHDKLNGHLLELRAIGRDFDTTVSGFRTALPQLVAQLPKNIQSRWKDQCGKLTEEPTSQSFLDFLAEQARCAVDLKAKKSTQGERISSPTHKQTLSENRRKRPRPQRQTIGASHTSLLPICPVCQGKHRVTNPLSNSESHCYWPNGQRLTVNCLFDSGAETTLVTEEVARALNLVETPETVTVKGIGGIQCAPTVARRVRFRLSPVDTNQSGVGDKPIEALTLPRICDDIHSVPVRCDEWKHLQHLQLPEEEDEELPIHVLIGVDCDQPIPL</sequence>
<keyword evidence="7" id="KW-0833">Ubl conjugation pathway</keyword>
<name>A0A0V1CAD6_TRIBR</name>
<dbReference type="STRING" id="45882.A0A0V1CAD6"/>
<keyword evidence="9" id="KW-0156">Chromatin regulator</keyword>
<evidence type="ECO:0000256" key="11">
    <source>
        <dbReference type="ARBA" id="ARBA00023163"/>
    </source>
</evidence>
<evidence type="ECO:0000313" key="17">
    <source>
        <dbReference type="Proteomes" id="UP000054653"/>
    </source>
</evidence>
<dbReference type="Pfam" id="PF24105">
    <property type="entry name" value="Beta-prop_CAF1B_HIR1"/>
    <property type="match status" value="1"/>
</dbReference>
<feature type="region of interest" description="Disordered" evidence="14">
    <location>
        <begin position="2118"/>
        <end position="2150"/>
    </location>
</feature>
<dbReference type="GO" id="GO:0005634">
    <property type="term" value="C:nucleus"/>
    <property type="evidence" value="ECO:0007669"/>
    <property type="project" value="UniProtKB-SubCell"/>
</dbReference>
<dbReference type="GO" id="GO:0016925">
    <property type="term" value="P:protein sumoylation"/>
    <property type="evidence" value="ECO:0007669"/>
    <property type="project" value="UniProtKB-UniPathway"/>
</dbReference>
<dbReference type="GO" id="GO:0006338">
    <property type="term" value="P:chromatin remodeling"/>
    <property type="evidence" value="ECO:0007669"/>
    <property type="project" value="InterPro"/>
</dbReference>
<dbReference type="GO" id="GO:0008641">
    <property type="term" value="F:ubiquitin-like modifier activating enzyme activity"/>
    <property type="evidence" value="ECO:0007669"/>
    <property type="project" value="InterPro"/>
</dbReference>
<dbReference type="PANTHER" id="PTHR13831:SF0">
    <property type="entry name" value="PROTEIN HIRA"/>
    <property type="match status" value="1"/>
</dbReference>
<dbReference type="Gene3D" id="3.10.290.20">
    <property type="entry name" value="Ubiquitin-like 2 activating enzyme e1b. Chain: B, domain 3"/>
    <property type="match status" value="1"/>
</dbReference>
<evidence type="ECO:0000313" key="16">
    <source>
        <dbReference type="EMBL" id="KRY45699.1"/>
    </source>
</evidence>